<feature type="signal peptide" evidence="1">
    <location>
        <begin position="1"/>
        <end position="23"/>
    </location>
</feature>
<organism evidence="2 3">
    <name type="scientific">Sphingoaurantiacus capsulatus</name>
    <dbReference type="NCBI Taxonomy" id="1771310"/>
    <lineage>
        <taxon>Bacteria</taxon>
        <taxon>Pseudomonadati</taxon>
        <taxon>Pseudomonadota</taxon>
        <taxon>Alphaproteobacteria</taxon>
        <taxon>Sphingomonadales</taxon>
        <taxon>Sphingosinicellaceae</taxon>
        <taxon>Sphingoaurantiacus</taxon>
    </lineage>
</organism>
<dbReference type="Proteomes" id="UP001595615">
    <property type="component" value="Unassembled WGS sequence"/>
</dbReference>
<evidence type="ECO:0000313" key="2">
    <source>
        <dbReference type="EMBL" id="MFC3711350.1"/>
    </source>
</evidence>
<proteinExistence type="predicted"/>
<dbReference type="EMBL" id="JBHRXV010000001">
    <property type="protein sequence ID" value="MFC3711350.1"/>
    <property type="molecule type" value="Genomic_DNA"/>
</dbReference>
<comment type="caution">
    <text evidence="2">The sequence shown here is derived from an EMBL/GenBank/DDBJ whole genome shotgun (WGS) entry which is preliminary data.</text>
</comment>
<feature type="chain" id="PRO_5045101804" description="Secreted protein" evidence="1">
    <location>
        <begin position="24"/>
        <end position="94"/>
    </location>
</feature>
<keyword evidence="3" id="KW-1185">Reference proteome</keyword>
<accession>A0ABV7X7E7</accession>
<sequence length="94" mass="10141">MRMMKLMLAVALATPMLAPAAMAAGSKATEITGNPALDDTRIICRKTLETGSLVRKNKQCFTAREWDRIAQQTRIGNQKVADQLTTACGQEGGC</sequence>
<evidence type="ECO:0000313" key="3">
    <source>
        <dbReference type="Proteomes" id="UP001595615"/>
    </source>
</evidence>
<keyword evidence="1" id="KW-0732">Signal</keyword>
<reference evidence="3" key="1">
    <citation type="journal article" date="2019" name="Int. J. Syst. Evol. Microbiol.">
        <title>The Global Catalogue of Microorganisms (GCM) 10K type strain sequencing project: providing services to taxonomists for standard genome sequencing and annotation.</title>
        <authorList>
            <consortium name="The Broad Institute Genomics Platform"/>
            <consortium name="The Broad Institute Genome Sequencing Center for Infectious Disease"/>
            <person name="Wu L."/>
            <person name="Ma J."/>
        </authorList>
    </citation>
    <scope>NUCLEOTIDE SEQUENCE [LARGE SCALE GENOMIC DNA]</scope>
    <source>
        <strain evidence="3">KCTC 42644</strain>
    </source>
</reference>
<protein>
    <recommendedName>
        <fullName evidence="4">Secreted protein</fullName>
    </recommendedName>
</protein>
<evidence type="ECO:0008006" key="4">
    <source>
        <dbReference type="Google" id="ProtNLM"/>
    </source>
</evidence>
<name>A0ABV7X7E7_9SPHN</name>
<gene>
    <name evidence="2" type="ORF">ACFOMD_02130</name>
</gene>
<evidence type="ECO:0000256" key="1">
    <source>
        <dbReference type="SAM" id="SignalP"/>
    </source>
</evidence>